<dbReference type="OrthoDB" id="9757917at2"/>
<dbReference type="PROSITE" id="PS50011">
    <property type="entry name" value="PROTEIN_KINASE_DOM"/>
    <property type="match status" value="1"/>
</dbReference>
<evidence type="ECO:0000313" key="8">
    <source>
        <dbReference type="Proteomes" id="UP000192726"/>
    </source>
</evidence>
<dbReference type="InterPro" id="IPR008271">
    <property type="entry name" value="Ser/Thr_kinase_AS"/>
</dbReference>
<dbReference type="CDD" id="cd14014">
    <property type="entry name" value="STKc_PknB_like"/>
    <property type="match status" value="1"/>
</dbReference>
<name>A0A1V0TL75_9ACTN</name>
<dbReference type="Pfam" id="PF13086">
    <property type="entry name" value="AAA_11"/>
    <property type="match status" value="1"/>
</dbReference>
<dbReference type="InterPro" id="IPR050534">
    <property type="entry name" value="Coronavir_polyprotein_1ab"/>
</dbReference>
<dbReference type="InterPro" id="IPR047187">
    <property type="entry name" value="SF1_C_Upf1"/>
</dbReference>
<feature type="domain" description="Protein kinase" evidence="6">
    <location>
        <begin position="11"/>
        <end position="258"/>
    </location>
</feature>
<dbReference type="InterPro" id="IPR041679">
    <property type="entry name" value="DNA2/NAM7-like_C"/>
</dbReference>
<dbReference type="GO" id="GO:0004672">
    <property type="term" value="F:protein kinase activity"/>
    <property type="evidence" value="ECO:0007669"/>
    <property type="project" value="InterPro"/>
</dbReference>
<comment type="similarity">
    <text evidence="1">Belongs to the DNA2/NAM7 helicase family.</text>
</comment>
<dbReference type="AlphaFoldDB" id="A0A1V0TL75"/>
<dbReference type="GO" id="GO:0016787">
    <property type="term" value="F:hydrolase activity"/>
    <property type="evidence" value="ECO:0007669"/>
    <property type="project" value="UniProtKB-KW"/>
</dbReference>
<dbReference type="PROSITE" id="PS00108">
    <property type="entry name" value="PROTEIN_KINASE_ST"/>
    <property type="match status" value="1"/>
</dbReference>
<dbReference type="Pfam" id="PF13087">
    <property type="entry name" value="AAA_12"/>
    <property type="match status" value="1"/>
</dbReference>
<dbReference type="EMBL" id="CP020569">
    <property type="protein sequence ID" value="ARF53695.1"/>
    <property type="molecule type" value="Genomic_DNA"/>
</dbReference>
<dbReference type="SUPFAM" id="SSF56112">
    <property type="entry name" value="Protein kinase-like (PK-like)"/>
    <property type="match status" value="1"/>
</dbReference>
<keyword evidence="3" id="KW-0378">Hydrolase</keyword>
<dbReference type="PANTHER" id="PTHR43788">
    <property type="entry name" value="DNA2/NAM7 HELICASE FAMILY MEMBER"/>
    <property type="match status" value="1"/>
</dbReference>
<evidence type="ECO:0000259" key="6">
    <source>
        <dbReference type="PROSITE" id="PS50011"/>
    </source>
</evidence>
<evidence type="ECO:0000256" key="2">
    <source>
        <dbReference type="ARBA" id="ARBA00022741"/>
    </source>
</evidence>
<dbReference type="GO" id="GO:0005524">
    <property type="term" value="F:ATP binding"/>
    <property type="evidence" value="ECO:0007669"/>
    <property type="project" value="UniProtKB-KW"/>
</dbReference>
<evidence type="ECO:0000256" key="3">
    <source>
        <dbReference type="ARBA" id="ARBA00022801"/>
    </source>
</evidence>
<dbReference type="SUPFAM" id="SSF52540">
    <property type="entry name" value="P-loop containing nucleoside triphosphate hydrolases"/>
    <property type="match status" value="1"/>
</dbReference>
<dbReference type="GO" id="GO:0043139">
    <property type="term" value="F:5'-3' DNA helicase activity"/>
    <property type="evidence" value="ECO:0007669"/>
    <property type="project" value="TreeGrafter"/>
</dbReference>
<evidence type="ECO:0000256" key="5">
    <source>
        <dbReference type="ARBA" id="ARBA00022840"/>
    </source>
</evidence>
<evidence type="ECO:0000256" key="1">
    <source>
        <dbReference type="ARBA" id="ARBA00007913"/>
    </source>
</evidence>
<accession>A0A1V0TL75</accession>
<dbReference type="Gene3D" id="1.10.510.10">
    <property type="entry name" value="Transferase(Phosphotransferase) domain 1"/>
    <property type="match status" value="1"/>
</dbReference>
<evidence type="ECO:0000256" key="4">
    <source>
        <dbReference type="ARBA" id="ARBA00022806"/>
    </source>
</evidence>
<keyword evidence="4" id="KW-0347">Helicase</keyword>
<organism evidence="7 8">
    <name type="scientific">Streptomyces gilvosporeus</name>
    <dbReference type="NCBI Taxonomy" id="553510"/>
    <lineage>
        <taxon>Bacteria</taxon>
        <taxon>Bacillati</taxon>
        <taxon>Actinomycetota</taxon>
        <taxon>Actinomycetes</taxon>
        <taxon>Kitasatosporales</taxon>
        <taxon>Streptomycetaceae</taxon>
        <taxon>Streptomyces</taxon>
    </lineage>
</organism>
<dbReference type="CDD" id="cd18808">
    <property type="entry name" value="SF1_C_Upf1"/>
    <property type="match status" value="1"/>
</dbReference>
<dbReference type="InterPro" id="IPR011009">
    <property type="entry name" value="Kinase-like_dom_sf"/>
</dbReference>
<dbReference type="SMART" id="SM00220">
    <property type="entry name" value="S_TKc"/>
    <property type="match status" value="1"/>
</dbReference>
<proteinExistence type="inferred from homology"/>
<dbReference type="KEGG" id="sgv:B1H19_05435"/>
<dbReference type="Gene3D" id="3.40.50.300">
    <property type="entry name" value="P-loop containing nucleotide triphosphate hydrolases"/>
    <property type="match status" value="2"/>
</dbReference>
<dbReference type="InterPro" id="IPR027417">
    <property type="entry name" value="P-loop_NTPase"/>
</dbReference>
<dbReference type="InterPro" id="IPR041677">
    <property type="entry name" value="DNA2/NAM7_AAA_11"/>
</dbReference>
<dbReference type="STRING" id="553510.B1H19_05435"/>
<protein>
    <recommendedName>
        <fullName evidence="6">Protein kinase domain-containing protein</fullName>
    </recommendedName>
</protein>
<keyword evidence="2" id="KW-0547">Nucleotide-binding</keyword>
<reference evidence="7 8" key="1">
    <citation type="submission" date="2017-04" db="EMBL/GenBank/DDBJ databases">
        <title>Complete Genome Sequence of Streptomyces gilvosporeus F607, a Capable Producer of Natamycin.</title>
        <authorList>
            <person name="Zong G."/>
            <person name="Zhong C."/>
            <person name="Fu J."/>
            <person name="Qin R."/>
            <person name="Cao G."/>
        </authorList>
    </citation>
    <scope>NUCLEOTIDE SEQUENCE [LARGE SCALE GENOMIC DNA]</scope>
    <source>
        <strain evidence="7 8">F607</strain>
    </source>
</reference>
<keyword evidence="5" id="KW-0067">ATP-binding</keyword>
<sequence length="1148" mass="127895">MTGMINRRFHLLPQAEKRQGGMSEVRKAVDVLSPEGAYAAVKLLKRRDDEESTRIFLDRETASLRALAHPNIVRMLDSGWDERLEQYFIVLEWVDRSLKDEMSGGRPLDWPAYFARIGRPLASALAYAHEQRVEHRDIKPGNVLLTSDGTVKLADFGIAKVVETAAAPATDHTVADYGSSLYKPLEKSSVGWVRDVYAYAVLAIQVLSNSKARDYPGLLSALDELEMDTDVRAILKSCIDLEPQNRPANAIVLEHQLLEAERRCGNRDARQRNSVWLKMTKSAAEKLVTVPDGEEPSLDQVMARAKSEVMSDISGMVHVDYGWNPATKEVDTETVRVFGRKLFLRMVGDDNNSDRCVIVSAEERPEEWLAKRRESALKLDPILSWTFYDPGEDPANRGLNVLLAGLDTHVEAREEKGREDRRQNLGDLFDGWRHVLEAREEIAANGRQPVAYDKTEGTSYTRSFRLGATETVMEIGDEWSVVEYPYSRPIDRGVVTGRTEDTVQLRMTRAKTALPRRGYLLPFLGPSQSAINRQRDALSMVAAQQSSNPQLGKIIENPQGMPVLPPIEVTSWVRADLDQSKRDVVVRALGTQDLVLVEGPPGTGKTTVIAEIVEQTLSRKPDARILIVSQTHIAIDNALRRLEEAGIDGLVRLGRPDDPRIDPAAQALLLDRQVKRWTQSVRARAERHLEAVATRQKLEARHLKAALLLEEAAAVATDLAHVEARLAELAAQPLPDRTTSARELGDEAVTVGARRETLLEQRAALVAEIQSALDGDLTLREAMTARECRDAVEALFPTAGPGQDLMRLLRLQGEWLKRIGSDPHLIASFLRTRNVVGGTALGFLGHPAARALDFDLCIFDEASKATATEALVPLARAKRWVLVGDTRQLPPIDEDLLRNGKAMEDHQLTPEIVQTTLFQHLADNAQPPVKHLLREQYRMTPAIGNMISSCFYDNELLSPNPHELQGYRGINRPVLWMDTSFHPGRRETERSGTETSVSNRLEAQIAEKRLQVIDYAIGKGAVQPAGGKPLEVLVIAPYGRQVETLKKQLAKKKLRHFTPEVLSVDAVQGRECDLAVFCVTRSNSDGRFGFLGQPYWRRINVALSRARFGLIIVGDAGFCRSKPGALRNVLDYMSSHPEDCEIRDANVQ</sequence>
<dbReference type="InterPro" id="IPR000719">
    <property type="entry name" value="Prot_kinase_dom"/>
</dbReference>
<evidence type="ECO:0000313" key="7">
    <source>
        <dbReference type="EMBL" id="ARF53695.1"/>
    </source>
</evidence>
<gene>
    <name evidence="7" type="ORF">B1H19_05435</name>
</gene>
<dbReference type="PANTHER" id="PTHR43788:SF8">
    <property type="entry name" value="DNA-BINDING PROTEIN SMUBP-2"/>
    <property type="match status" value="1"/>
</dbReference>
<keyword evidence="8" id="KW-1185">Reference proteome</keyword>
<dbReference type="Pfam" id="PF00069">
    <property type="entry name" value="Pkinase"/>
    <property type="match status" value="1"/>
</dbReference>
<dbReference type="Proteomes" id="UP000192726">
    <property type="component" value="Chromosome"/>
</dbReference>